<dbReference type="RefSeq" id="WP_013706074.1">
    <property type="nucleotide sequence ID" value="NC_015388.1"/>
</dbReference>
<dbReference type="GO" id="GO:0009244">
    <property type="term" value="P:lipopolysaccharide core region biosynthetic process"/>
    <property type="evidence" value="ECO:0007669"/>
    <property type="project" value="TreeGrafter"/>
</dbReference>
<evidence type="ECO:0000256" key="1">
    <source>
        <dbReference type="ARBA" id="ARBA00022676"/>
    </source>
</evidence>
<dbReference type="eggNOG" id="COG0859">
    <property type="taxonomic scope" value="Bacteria"/>
</dbReference>
<dbReference type="Gene3D" id="3.40.50.2000">
    <property type="entry name" value="Glycogen Phosphorylase B"/>
    <property type="match status" value="2"/>
</dbReference>
<accession>F2NC98</accession>
<dbReference type="GO" id="GO:0005829">
    <property type="term" value="C:cytosol"/>
    <property type="evidence" value="ECO:0007669"/>
    <property type="project" value="TreeGrafter"/>
</dbReference>
<dbReference type="OrthoDB" id="9795016at2"/>
<reference evidence="3 4" key="1">
    <citation type="journal article" date="2011" name="Stand. Genomic Sci.">
        <title>Complete genome sequence of the acetate-degrading sulfate reducer Desulfobacca acetoxidans type strain (ASRB2).</title>
        <authorList>
            <person name="Goker M."/>
            <person name="Teshima H."/>
            <person name="Lapidus A."/>
            <person name="Nolan M."/>
            <person name="Lucas S."/>
            <person name="Hammon N."/>
            <person name="Deshpande S."/>
            <person name="Cheng J.F."/>
            <person name="Tapia R."/>
            <person name="Han C."/>
            <person name="Goodwin L."/>
            <person name="Pitluck S."/>
            <person name="Huntemann M."/>
            <person name="Liolios K."/>
            <person name="Ivanova N."/>
            <person name="Pagani I."/>
            <person name="Mavromatis K."/>
            <person name="Ovchinikova G."/>
            <person name="Pati A."/>
            <person name="Chen A."/>
            <person name="Palaniappan K."/>
            <person name="Land M."/>
            <person name="Hauser L."/>
            <person name="Brambilla E.M."/>
            <person name="Rohde M."/>
            <person name="Spring S."/>
            <person name="Detter J.C."/>
            <person name="Woyke T."/>
            <person name="Bristow J."/>
            <person name="Eisen J.A."/>
            <person name="Markowitz V."/>
            <person name="Hugenholtz P."/>
            <person name="Kyrpides N.C."/>
            <person name="Klenk H.P."/>
        </authorList>
    </citation>
    <scope>NUCLEOTIDE SEQUENCE [LARGE SCALE GENOMIC DNA]</scope>
    <source>
        <strain evidence="4">ATCC 700848 / DSM 11109 / ASRB2</strain>
    </source>
</reference>
<dbReference type="Proteomes" id="UP000000483">
    <property type="component" value="Chromosome"/>
</dbReference>
<gene>
    <name evidence="3" type="ordered locus">Desac_1098</name>
</gene>
<dbReference type="AlphaFoldDB" id="F2NC98"/>
<dbReference type="HOGENOM" id="CLU_038371_4_0_7"/>
<keyword evidence="4" id="KW-1185">Reference proteome</keyword>
<reference evidence="4" key="2">
    <citation type="submission" date="2011-03" db="EMBL/GenBank/DDBJ databases">
        <title>The complete genome of Desulfobacca acetoxidans DSM 11109.</title>
        <authorList>
            <consortium name="US DOE Joint Genome Institute (JGI-PGF)"/>
            <person name="Lucas S."/>
            <person name="Copeland A."/>
            <person name="Lapidus A."/>
            <person name="Bruce D."/>
            <person name="Goodwin L."/>
            <person name="Pitluck S."/>
            <person name="Peters L."/>
            <person name="Kyrpides N."/>
            <person name="Mavromatis K."/>
            <person name="Ivanova N."/>
            <person name="Ovchinnikova G."/>
            <person name="Teshima H."/>
            <person name="Detter J.C."/>
            <person name="Han C."/>
            <person name="Land M."/>
            <person name="Hauser L."/>
            <person name="Markowitz V."/>
            <person name="Cheng J.-F."/>
            <person name="Hugenholtz P."/>
            <person name="Woyke T."/>
            <person name="Wu D."/>
            <person name="Spring S."/>
            <person name="Schueler E."/>
            <person name="Brambilla E."/>
            <person name="Klenk H.-P."/>
            <person name="Eisen J.A."/>
        </authorList>
    </citation>
    <scope>NUCLEOTIDE SEQUENCE [LARGE SCALE GENOMIC DNA]</scope>
    <source>
        <strain evidence="4">ATCC 700848 / DSM 11109 / ASRB2</strain>
    </source>
</reference>
<dbReference type="InterPro" id="IPR002201">
    <property type="entry name" value="Glyco_trans_9"/>
</dbReference>
<evidence type="ECO:0000313" key="3">
    <source>
        <dbReference type="EMBL" id="AEB08962.1"/>
    </source>
</evidence>
<dbReference type="GO" id="GO:0008713">
    <property type="term" value="F:ADP-heptose-lipopolysaccharide heptosyltransferase activity"/>
    <property type="evidence" value="ECO:0007669"/>
    <property type="project" value="TreeGrafter"/>
</dbReference>
<keyword evidence="2 3" id="KW-0808">Transferase</keyword>
<dbReference type="KEGG" id="dao:Desac_1098"/>
<proteinExistence type="predicted"/>
<organism evidence="3 4">
    <name type="scientific">Desulfobacca acetoxidans (strain ATCC 700848 / DSM 11109 / ASRB2)</name>
    <dbReference type="NCBI Taxonomy" id="880072"/>
    <lineage>
        <taxon>Bacteria</taxon>
        <taxon>Pseudomonadati</taxon>
        <taxon>Thermodesulfobacteriota</taxon>
        <taxon>Desulfobaccia</taxon>
        <taxon>Desulfobaccales</taxon>
        <taxon>Desulfobaccaceae</taxon>
        <taxon>Desulfobacca</taxon>
    </lineage>
</organism>
<dbReference type="Pfam" id="PF01075">
    <property type="entry name" value="Glyco_transf_9"/>
    <property type="match status" value="1"/>
</dbReference>
<dbReference type="EMBL" id="CP002629">
    <property type="protein sequence ID" value="AEB08962.1"/>
    <property type="molecule type" value="Genomic_DNA"/>
</dbReference>
<name>F2NC98_DESAR</name>
<keyword evidence="1" id="KW-0328">Glycosyltransferase</keyword>
<dbReference type="InterPro" id="IPR051199">
    <property type="entry name" value="LPS_LOS_Heptosyltrfase"/>
</dbReference>
<sequence>MVGPAADIRIPAQANRIFVWHRGAVGDIILAGPALQTVAAHYPAARFTLVGKPNRMSLLVPTLPVEQIWDAQRAIWLDLFQAGGPIDPKLRAGLAEFDLALVFTPQRSPEFLNRCRQAGPAPLLWLPSFPVACRMPVSSVQTETLQRYGIQRYPAPFQLAMDASELQKAHLWRRAYQHLQGPLTVLAPGSGHPLKNWPWEHFARLAHLLTEQYQARICWVVGPAETGLAEKLRTIFSDHDLHVWDNLPLSTLAARLSLCQLYIGNDSGVTHLAAALNRPKVIALFGPSDPEIWTPLGDQCSCLTSKKSCSPCTSGPEIRCSANICLTDITPDEVLAAIKCITS</sequence>
<dbReference type="SUPFAM" id="SSF53756">
    <property type="entry name" value="UDP-Glycosyltransferase/glycogen phosphorylase"/>
    <property type="match status" value="1"/>
</dbReference>
<dbReference type="CDD" id="cd03789">
    <property type="entry name" value="GT9_LPS_heptosyltransferase"/>
    <property type="match status" value="1"/>
</dbReference>
<evidence type="ECO:0000313" key="4">
    <source>
        <dbReference type="Proteomes" id="UP000000483"/>
    </source>
</evidence>
<protein>
    <submittedName>
        <fullName evidence="3">Glycosyl transferase family 9</fullName>
    </submittedName>
</protein>
<evidence type="ECO:0000256" key="2">
    <source>
        <dbReference type="ARBA" id="ARBA00022679"/>
    </source>
</evidence>
<dbReference type="PANTHER" id="PTHR30160">
    <property type="entry name" value="TETRAACYLDISACCHARIDE 4'-KINASE-RELATED"/>
    <property type="match status" value="1"/>
</dbReference>
<dbReference type="STRING" id="880072.Desac_1098"/>